<sequence>MTKQGYSFYPQEYNKVLSDVFEELKGNFAALASPTLSKQETVTHLFESISKEASSSIPHRSLLWLRIIQFPIRLMLMFVRILYITLRFRTKFIPRNAVVFRTWLVPKSFKNGELVDDYFRELPIDLSAYKNVVIYYSGTDLNLWRRFGKVKRSNIQICSYSILSLLDVIKLVLNFFFTGLIQVKKTYSLNGIDITKSINRSLLLDYLLLRSFEAYIEKYKCKKLAELSIDTFVYIFENQSWEKICCHELKKHHVQMIGYQSSGFSPIFLNFFPTQKDSELHPMPDILLTVGEHFKRYLLENGHYSIPVEVFSALRFNYKTEGDKFEVKTPNPTKLKRILYAFPVQLEQYQATVSDLINVFGDSDIYVDLKFHPLYMQTDLRMVDSLPLNFKAVFELDMNLLRDTYDCVLFNDNSFGIESLMQGVRAYQYNRNGNFFDERFFYFDLWQTNITYQDLADLKYKIQTSKFEKSFDVSAVSEYVNAMYRPYSLESLNRFKQLLSLV</sequence>
<protein>
    <submittedName>
        <fullName evidence="2">Uncharacterized protein</fullName>
    </submittedName>
</protein>
<keyword evidence="1" id="KW-1133">Transmembrane helix</keyword>
<dbReference type="EMBL" id="RQFP01000014">
    <property type="protein sequence ID" value="TGK91999.1"/>
    <property type="molecule type" value="Genomic_DNA"/>
</dbReference>
<evidence type="ECO:0000256" key="1">
    <source>
        <dbReference type="SAM" id="Phobius"/>
    </source>
</evidence>
<feature type="transmembrane region" description="Helical" evidence="1">
    <location>
        <begin position="155"/>
        <end position="177"/>
    </location>
</feature>
<name>A0A5F1Z483_9LEPT</name>
<comment type="caution">
    <text evidence="2">The sequence shown here is derived from an EMBL/GenBank/DDBJ whole genome shotgun (WGS) entry which is preliminary data.</text>
</comment>
<gene>
    <name evidence="2" type="ORF">EHQ30_17615</name>
</gene>
<evidence type="ECO:0000313" key="2">
    <source>
        <dbReference type="EMBL" id="TGK91999.1"/>
    </source>
</evidence>
<dbReference type="RefSeq" id="WP_135677272.1">
    <property type="nucleotide sequence ID" value="NZ_RQFP01000014.1"/>
</dbReference>
<organism evidence="2 3">
    <name type="scientific">Leptospira brenneri</name>
    <dbReference type="NCBI Taxonomy" id="2023182"/>
    <lineage>
        <taxon>Bacteria</taxon>
        <taxon>Pseudomonadati</taxon>
        <taxon>Spirochaetota</taxon>
        <taxon>Spirochaetia</taxon>
        <taxon>Leptospirales</taxon>
        <taxon>Leptospiraceae</taxon>
        <taxon>Leptospira</taxon>
    </lineage>
</organism>
<proteinExistence type="predicted"/>
<evidence type="ECO:0000313" key="3">
    <source>
        <dbReference type="Proteomes" id="UP000297891"/>
    </source>
</evidence>
<reference evidence="2" key="1">
    <citation type="journal article" date="2019" name="PLoS Negl. Trop. Dis.">
        <title>Revisiting the worldwide diversity of Leptospira species in the environment.</title>
        <authorList>
            <person name="Vincent A.T."/>
            <person name="Schiettekatte O."/>
            <person name="Bourhy P."/>
            <person name="Veyrier F.J."/>
            <person name="Picardeau M."/>
        </authorList>
    </citation>
    <scope>NUCLEOTIDE SEQUENCE [LARGE SCALE GENOMIC DNA]</scope>
    <source>
        <strain evidence="2">201800277</strain>
    </source>
</reference>
<dbReference type="Proteomes" id="UP000297891">
    <property type="component" value="Unassembled WGS sequence"/>
</dbReference>
<dbReference type="AlphaFoldDB" id="A0A5F1Z483"/>
<feature type="transmembrane region" description="Helical" evidence="1">
    <location>
        <begin position="63"/>
        <end position="86"/>
    </location>
</feature>
<keyword evidence="3" id="KW-1185">Reference proteome</keyword>
<keyword evidence="1" id="KW-0472">Membrane</keyword>
<accession>A0A5F1Z483</accession>
<keyword evidence="1" id="KW-0812">Transmembrane</keyword>